<name>A0A067C593_SAPPC</name>
<keyword evidence="1" id="KW-0472">Membrane</keyword>
<dbReference type="RefSeq" id="XP_012207608.1">
    <property type="nucleotide sequence ID" value="XM_012352218.1"/>
</dbReference>
<keyword evidence="1" id="KW-0812">Transmembrane</keyword>
<dbReference type="VEuPathDB" id="FungiDB:SPRG_13024"/>
<dbReference type="EMBL" id="KK583282">
    <property type="protein sequence ID" value="KDO21686.1"/>
    <property type="molecule type" value="Genomic_DNA"/>
</dbReference>
<dbReference type="OrthoDB" id="64754at2759"/>
<dbReference type="GeneID" id="24134933"/>
<reference evidence="2 3" key="1">
    <citation type="journal article" date="2013" name="PLoS Genet.">
        <title>Distinctive expansion of potential virulence genes in the genome of the oomycete fish pathogen Saprolegnia parasitica.</title>
        <authorList>
            <person name="Jiang R.H."/>
            <person name="de Bruijn I."/>
            <person name="Haas B.J."/>
            <person name="Belmonte R."/>
            <person name="Lobach L."/>
            <person name="Christie J."/>
            <person name="van den Ackerveken G."/>
            <person name="Bottin A."/>
            <person name="Bulone V."/>
            <person name="Diaz-Moreno S.M."/>
            <person name="Dumas B."/>
            <person name="Fan L."/>
            <person name="Gaulin E."/>
            <person name="Govers F."/>
            <person name="Grenville-Briggs L.J."/>
            <person name="Horner N.R."/>
            <person name="Levin J.Z."/>
            <person name="Mammella M."/>
            <person name="Meijer H.J."/>
            <person name="Morris P."/>
            <person name="Nusbaum C."/>
            <person name="Oome S."/>
            <person name="Phillips A.J."/>
            <person name="van Rooyen D."/>
            <person name="Rzeszutek E."/>
            <person name="Saraiva M."/>
            <person name="Secombes C.J."/>
            <person name="Seidl M.F."/>
            <person name="Snel B."/>
            <person name="Stassen J.H."/>
            <person name="Sykes S."/>
            <person name="Tripathy S."/>
            <person name="van den Berg H."/>
            <person name="Vega-Arreguin J.C."/>
            <person name="Wawra S."/>
            <person name="Young S.K."/>
            <person name="Zeng Q."/>
            <person name="Dieguez-Uribeondo J."/>
            <person name="Russ C."/>
            <person name="Tyler B.M."/>
            <person name="van West P."/>
        </authorList>
    </citation>
    <scope>NUCLEOTIDE SEQUENCE [LARGE SCALE GENOMIC DNA]</scope>
    <source>
        <strain evidence="2 3">CBS 223.65</strain>
    </source>
</reference>
<organism evidence="2 3">
    <name type="scientific">Saprolegnia parasitica (strain CBS 223.65)</name>
    <dbReference type="NCBI Taxonomy" id="695850"/>
    <lineage>
        <taxon>Eukaryota</taxon>
        <taxon>Sar</taxon>
        <taxon>Stramenopiles</taxon>
        <taxon>Oomycota</taxon>
        <taxon>Saprolegniomycetes</taxon>
        <taxon>Saprolegniales</taxon>
        <taxon>Saprolegniaceae</taxon>
        <taxon>Saprolegnia</taxon>
    </lineage>
</organism>
<proteinExistence type="predicted"/>
<evidence type="ECO:0000313" key="3">
    <source>
        <dbReference type="Proteomes" id="UP000030745"/>
    </source>
</evidence>
<dbReference type="OMA" id="WPPREIP"/>
<evidence type="ECO:0000256" key="1">
    <source>
        <dbReference type="SAM" id="Phobius"/>
    </source>
</evidence>
<dbReference type="Proteomes" id="UP000030745">
    <property type="component" value="Unassembled WGS sequence"/>
</dbReference>
<accession>A0A067C593</accession>
<feature type="transmembrane region" description="Helical" evidence="1">
    <location>
        <begin position="1030"/>
        <end position="1050"/>
    </location>
</feature>
<gene>
    <name evidence="2" type="ORF">SPRG_13024</name>
</gene>
<keyword evidence="1" id="KW-1133">Transmembrane helix</keyword>
<sequence>MCSYGEPLPFPQRSFAFDDACGSQAPILDVWTPFNGLFALIMLGGNATHACTHVPSAPAACERQLQATTRAYRHLISTTKHDTVLAAAQAVLPLHLSVMQFVLDAQDNLYIDHMDLLHGDFSFLGWLRVYDWAMLQREAVRFEGDHDAMTLMSYAYALLPLPSALNGYSASWYLWFVSSAVSVVLCLVALLATVLWLRTRTEHVQWTVFTRVASAVWLNRSALVVRSLTSVLALSTASVQPRTAKTATQLHVDHHPLLLTLVLASEATWLSYACHDVLHPLTMPYTRLYAPLSSALSWVSIAALDSLAPMTSSIHLERHCSLANMDWQVYCHSGSIQIGAPLRALTIVGVQLASIVVAYTMIRCRASAAVAPSSDVGAPPLLYHSSVIAFASLDANGCLDVVTAAMAGLLNLPRDRVFHVNLWRSVHRPSLSLPIPCLASPRKSKGPVLHKLYEKARWLTLSGCVVYILATLTSNVLYYSVVANNLSNDYGWAGFNSSGAQAFVANVYNRQLMLRTHEPTFLLDDPGHGDLSQLYNTSTTVILWAESSARRELFAKSSLDVVVANLRRMHPCRLPWMFTQYCWLDLNKNWEMAATASRQARCATSMMSNGAVYLETGLRNLNNWTTWDTCWGDSWQIGFVKHLETSRVGQTWLDSIQKSDTLSIEDEVRVWEAHGISTFALQWQNYKTPGMDDNILIQSALGMTYPLQLSQSVASVHTSQQTSFKMYWSLASDLWAITTNTTGIEGASLLRGSSLFAFANVSTSAILARNTTLVLPLTAGFSLFTTAVGPFGAIDLAYVLPPRSLLAFYNGVLHNLTHLVVSDRDAQAAFVGLTLQAHYQPVPLEVVANPNLLLGGGNIFCGNDVAPWPAANGMYVGFSVTSMCHSVFTGYLMPTPSSELFSLLGADIQAADLDGTCYLDTLQPSQCAAQRKTAMAFLATYRDAFASASFLRASAIVDIDALNVSMLQYLLDASTETIVQRLYRLNDPSDRAWSFYGRITTISSAAPALSMVPNPNAIPSSFSSLSGYCVQYITIVLILVSATLVLALAYHRGHMECLNLLCVNRIVGMVWLGRPFVLVRSLSAIWLLNTSPLTLVQAGVGTYLTSPPLAWYTTLLATSEMTWLVYVLNDLFSCVSQQYTSLYASKSSTLTWIVSFVWTLQSPQLYAATIDRHCVATDMDLHLTCVSGVIAVGSLHRLGYSMALICSCVIGTYLVQRLRYPDWPPREIPSVVLNAQSYYLMRLHAVDGALLLDKTSAIMAGLLSYEFQGRVYLMDVKSWRVWHEPSTLNAHRRASHVLPRLE</sequence>
<feature type="transmembrane region" description="Helical" evidence="1">
    <location>
        <begin position="458"/>
        <end position="479"/>
    </location>
</feature>
<protein>
    <submittedName>
        <fullName evidence="2">Uncharacterized protein</fullName>
    </submittedName>
</protein>
<feature type="transmembrane region" description="Helical" evidence="1">
    <location>
        <begin position="172"/>
        <end position="197"/>
    </location>
</feature>
<evidence type="ECO:0000313" key="2">
    <source>
        <dbReference type="EMBL" id="KDO21686.1"/>
    </source>
</evidence>
<keyword evidence="3" id="KW-1185">Reference proteome</keyword>
<dbReference type="KEGG" id="spar:SPRG_13024"/>